<evidence type="ECO:0000313" key="7">
    <source>
        <dbReference type="EMBL" id="MBV7389438.1"/>
    </source>
</evidence>
<keyword evidence="2 5" id="KW-0548">Nucleotidyltransferase</keyword>
<evidence type="ECO:0000256" key="2">
    <source>
        <dbReference type="ARBA" id="ARBA00022695"/>
    </source>
</evidence>
<dbReference type="NCBIfam" id="TIGR00057">
    <property type="entry name" value="L-threonylcarbamoyladenylate synthase"/>
    <property type="match status" value="1"/>
</dbReference>
<dbReference type="RefSeq" id="WP_218324500.1">
    <property type="nucleotide sequence ID" value="NZ_JAHUZB010000001.1"/>
</dbReference>
<evidence type="ECO:0000256" key="3">
    <source>
        <dbReference type="ARBA" id="ARBA00022741"/>
    </source>
</evidence>
<comment type="caution">
    <text evidence="7">The sequence shown here is derived from an EMBL/GenBank/DDBJ whole genome shotgun (WGS) entry which is preliminary data.</text>
</comment>
<dbReference type="Pfam" id="PF01300">
    <property type="entry name" value="Sua5_yciO_yrdC"/>
    <property type="match status" value="1"/>
</dbReference>
<keyword evidence="4 5" id="KW-0067">ATP-binding</keyword>
<reference evidence="7 8" key="1">
    <citation type="submission" date="2021-06" db="EMBL/GenBank/DDBJ databases">
        <title>Enterococcus alishanensis sp. nov., a novel lactic acid bacterium isolated from fresh coffee beans.</title>
        <authorList>
            <person name="Chen Y.-S."/>
        </authorList>
    </citation>
    <scope>NUCLEOTIDE SEQUENCE [LARGE SCALE GENOMIC DNA]</scope>
    <source>
        <strain evidence="7 8">ALS3</strain>
    </source>
</reference>
<keyword evidence="8" id="KW-1185">Reference proteome</keyword>
<gene>
    <name evidence="7" type="ORF">KUA55_02005</name>
</gene>
<comment type="similarity">
    <text evidence="5">Belongs to the SUA5 family.</text>
</comment>
<dbReference type="PANTHER" id="PTHR17490:SF16">
    <property type="entry name" value="THREONYLCARBAMOYL-AMP SYNTHASE"/>
    <property type="match status" value="1"/>
</dbReference>
<protein>
    <recommendedName>
        <fullName evidence="5">Threonylcarbamoyl-AMP synthase</fullName>
        <shortName evidence="5">TC-AMP synthase</shortName>
        <ecNumber evidence="5">2.7.7.87</ecNumber>
    </recommendedName>
    <alternativeName>
        <fullName evidence="5">L-threonylcarbamoyladenylate synthase</fullName>
    </alternativeName>
</protein>
<comment type="function">
    <text evidence="5">Required for the formation of a threonylcarbamoyl group on adenosine at position 37 (t(6)A37) in tRNAs that read codons beginning with adenine.</text>
</comment>
<dbReference type="PANTHER" id="PTHR17490">
    <property type="entry name" value="SUA5"/>
    <property type="match status" value="1"/>
</dbReference>
<name>A0ABS6T967_9ENTE</name>
<proteinExistence type="inferred from homology"/>
<comment type="catalytic activity">
    <reaction evidence="5">
        <text>L-threonine + hydrogencarbonate + ATP = L-threonylcarbamoyladenylate + diphosphate + H2O</text>
        <dbReference type="Rhea" id="RHEA:36407"/>
        <dbReference type="ChEBI" id="CHEBI:15377"/>
        <dbReference type="ChEBI" id="CHEBI:17544"/>
        <dbReference type="ChEBI" id="CHEBI:30616"/>
        <dbReference type="ChEBI" id="CHEBI:33019"/>
        <dbReference type="ChEBI" id="CHEBI:57926"/>
        <dbReference type="ChEBI" id="CHEBI:73682"/>
        <dbReference type="EC" id="2.7.7.87"/>
    </reaction>
</comment>
<dbReference type="InterPro" id="IPR050156">
    <property type="entry name" value="TC-AMP_synthase_SUA5"/>
</dbReference>
<evidence type="ECO:0000256" key="5">
    <source>
        <dbReference type="PIRNR" id="PIRNR004930"/>
    </source>
</evidence>
<comment type="subcellular location">
    <subcellularLocation>
        <location evidence="5">Cytoplasm</location>
    </subcellularLocation>
</comment>
<feature type="domain" description="YrdC-like" evidence="6">
    <location>
        <begin position="8"/>
        <end position="195"/>
    </location>
</feature>
<dbReference type="EC" id="2.7.7.87" evidence="5"/>
<keyword evidence="5" id="KW-0963">Cytoplasm</keyword>
<dbReference type="InterPro" id="IPR005145">
    <property type="entry name" value="Sua5_C"/>
</dbReference>
<dbReference type="PIRSF" id="PIRSF004930">
    <property type="entry name" value="Tln_factor_SUA5"/>
    <property type="match status" value="1"/>
</dbReference>
<keyword evidence="1 5" id="KW-0819">tRNA processing</keyword>
<sequence length="336" mass="36502">METKIFKAADLPQVIDLLKSGEVVAFPTETVYGLGADALLPAAVKQVFAVKGRPADNPLIVHVSDFEMTKQFVEKYHPLTQQIIKEFWPGPLTLIFELKKGALNPVVTGGLSTAAFRVPDNKITLKLIKEAGFPLVGPSANTSGKPSPTTAEHVYHDLNGKIAGILDDGATQIGVESTVLDLSGDVPTILRPGAVTKEILEDVLGIEVPLDAHLVKETETPKAPGMKYKHYSPDTPVYMVENSDWPAAIDWAKSENLRVGILAGPAISDKFTGLNHFIFENDSIEAATHGLFSGLRALDQREDVDIIFANVFSEIDLGLAYMNRLKKAAGQKYFKK</sequence>
<keyword evidence="3 5" id="KW-0547">Nucleotide-binding</keyword>
<evidence type="ECO:0000259" key="6">
    <source>
        <dbReference type="PROSITE" id="PS51163"/>
    </source>
</evidence>
<evidence type="ECO:0000256" key="4">
    <source>
        <dbReference type="ARBA" id="ARBA00022840"/>
    </source>
</evidence>
<dbReference type="EMBL" id="JAHUZB010000001">
    <property type="protein sequence ID" value="MBV7389438.1"/>
    <property type="molecule type" value="Genomic_DNA"/>
</dbReference>
<dbReference type="PROSITE" id="PS51163">
    <property type="entry name" value="YRDC"/>
    <property type="match status" value="1"/>
</dbReference>
<evidence type="ECO:0000256" key="1">
    <source>
        <dbReference type="ARBA" id="ARBA00022694"/>
    </source>
</evidence>
<dbReference type="Pfam" id="PF03481">
    <property type="entry name" value="Sua5_C"/>
    <property type="match status" value="1"/>
</dbReference>
<keyword evidence="5" id="KW-0808">Transferase</keyword>
<dbReference type="InterPro" id="IPR010923">
    <property type="entry name" value="T(6)A37_SUA5"/>
</dbReference>
<dbReference type="InterPro" id="IPR006070">
    <property type="entry name" value="Sua5-like_dom"/>
</dbReference>
<dbReference type="Proteomes" id="UP000774130">
    <property type="component" value="Unassembled WGS sequence"/>
</dbReference>
<evidence type="ECO:0000313" key="8">
    <source>
        <dbReference type="Proteomes" id="UP000774130"/>
    </source>
</evidence>
<accession>A0ABS6T967</accession>
<organism evidence="7 8">
    <name type="scientific">Enterococcus alishanensis</name>
    <dbReference type="NCBI Taxonomy" id="1303817"/>
    <lineage>
        <taxon>Bacteria</taxon>
        <taxon>Bacillati</taxon>
        <taxon>Bacillota</taxon>
        <taxon>Bacilli</taxon>
        <taxon>Lactobacillales</taxon>
        <taxon>Enterococcaceae</taxon>
        <taxon>Enterococcus</taxon>
    </lineage>
</organism>